<dbReference type="InterPro" id="IPR003675">
    <property type="entry name" value="Rce1/LyrA-like_dom"/>
</dbReference>
<keyword evidence="2" id="KW-0812">Transmembrane</keyword>
<feature type="transmembrane region" description="Helical" evidence="2">
    <location>
        <begin position="211"/>
        <end position="228"/>
    </location>
</feature>
<dbReference type="AlphaFoldDB" id="A0A837RKU1"/>
<organism evidence="4 5">
    <name type="scientific">Companilactobacillus crustorum JCM 15951</name>
    <dbReference type="NCBI Taxonomy" id="1423737"/>
    <lineage>
        <taxon>Bacteria</taxon>
        <taxon>Bacillati</taxon>
        <taxon>Bacillota</taxon>
        <taxon>Bacilli</taxon>
        <taxon>Lactobacillales</taxon>
        <taxon>Lactobacillaceae</taxon>
        <taxon>Companilactobacillus</taxon>
    </lineage>
</organism>
<dbReference type="Pfam" id="PF02517">
    <property type="entry name" value="Rce1-like"/>
    <property type="match status" value="1"/>
</dbReference>
<keyword evidence="2" id="KW-0472">Membrane</keyword>
<evidence type="ECO:0000256" key="2">
    <source>
        <dbReference type="SAM" id="Phobius"/>
    </source>
</evidence>
<feature type="transmembrane region" description="Helical" evidence="2">
    <location>
        <begin position="130"/>
        <end position="150"/>
    </location>
</feature>
<protein>
    <recommendedName>
        <fullName evidence="3">CAAX prenyl protease 2/Lysostaphin resistance protein A-like domain-containing protein</fullName>
    </recommendedName>
</protein>
<keyword evidence="2" id="KW-1133">Transmembrane helix</keyword>
<name>A0A837RKU1_9LACO</name>
<proteinExistence type="inferred from homology"/>
<feature type="transmembrane region" description="Helical" evidence="2">
    <location>
        <begin position="162"/>
        <end position="181"/>
    </location>
</feature>
<dbReference type="GO" id="GO:0080120">
    <property type="term" value="P:CAAX-box protein maturation"/>
    <property type="evidence" value="ECO:0007669"/>
    <property type="project" value="UniProtKB-ARBA"/>
</dbReference>
<dbReference type="InterPro" id="IPR052710">
    <property type="entry name" value="CAAX_protease"/>
</dbReference>
<dbReference type="Proteomes" id="UP000050964">
    <property type="component" value="Unassembled WGS sequence"/>
</dbReference>
<gene>
    <name evidence="4" type="ORF">FD26_GL000118</name>
</gene>
<dbReference type="PANTHER" id="PTHR36435">
    <property type="entry name" value="SLR1288 PROTEIN"/>
    <property type="match status" value="1"/>
</dbReference>
<sequence length="229" mass="26183">MVLNVKNKINYYVTNIGFIIWAFFLYQLSSIPFILATTGRIVKSEWEKNVAIVVGIILSILLIRYLWKEFDGDFQPEITFMKDWKKSQKVWIYLILLILLIGGGYLAGFLPSSNNQAGIEEMFQGNKWSTIIPVVVFGPIIEELIFRGLLQKLFFKRITTKLQLLLYLIISIVLFVGIHGPAMNLEMVPYILMGVVFSLAYVLLGDIKYNISLHIINNAIGILSLFLLN</sequence>
<dbReference type="PANTHER" id="PTHR36435:SF1">
    <property type="entry name" value="CAAX AMINO TERMINAL PROTEASE FAMILY PROTEIN"/>
    <property type="match status" value="1"/>
</dbReference>
<feature type="domain" description="CAAX prenyl protease 2/Lysostaphin resistance protein A-like" evidence="3">
    <location>
        <begin position="127"/>
        <end position="220"/>
    </location>
</feature>
<feature type="transmembrane region" description="Helical" evidence="2">
    <location>
        <begin position="49"/>
        <end position="67"/>
    </location>
</feature>
<feature type="transmembrane region" description="Helical" evidence="2">
    <location>
        <begin position="187"/>
        <end position="204"/>
    </location>
</feature>
<comment type="similarity">
    <text evidence="1">Belongs to the UPF0177 family.</text>
</comment>
<evidence type="ECO:0000313" key="4">
    <source>
        <dbReference type="EMBL" id="KRK44582.1"/>
    </source>
</evidence>
<evidence type="ECO:0000259" key="3">
    <source>
        <dbReference type="Pfam" id="PF02517"/>
    </source>
</evidence>
<dbReference type="GO" id="GO:0004175">
    <property type="term" value="F:endopeptidase activity"/>
    <property type="evidence" value="ECO:0007669"/>
    <property type="project" value="UniProtKB-ARBA"/>
</dbReference>
<reference evidence="4 5" key="1">
    <citation type="journal article" date="2015" name="Genome Announc.">
        <title>Expanding the biotechnology potential of lactobacilli through comparative genomics of 213 strains and associated genera.</title>
        <authorList>
            <person name="Sun Z."/>
            <person name="Harris H.M."/>
            <person name="McCann A."/>
            <person name="Guo C."/>
            <person name="Argimon S."/>
            <person name="Zhang W."/>
            <person name="Yang X."/>
            <person name="Jeffery I.B."/>
            <person name="Cooney J.C."/>
            <person name="Kagawa T.F."/>
            <person name="Liu W."/>
            <person name="Song Y."/>
            <person name="Salvetti E."/>
            <person name="Wrobel A."/>
            <person name="Rasinkangas P."/>
            <person name="Parkhill J."/>
            <person name="Rea M.C."/>
            <person name="O'Sullivan O."/>
            <person name="Ritari J."/>
            <person name="Douillard F.P."/>
            <person name="Paul Ross R."/>
            <person name="Yang R."/>
            <person name="Briner A.E."/>
            <person name="Felis G.E."/>
            <person name="de Vos W.M."/>
            <person name="Barrangou R."/>
            <person name="Klaenhammer T.R."/>
            <person name="Caufield P.W."/>
            <person name="Cui Y."/>
            <person name="Zhang H."/>
            <person name="O'Toole P.W."/>
        </authorList>
    </citation>
    <scope>NUCLEOTIDE SEQUENCE [LARGE SCALE GENOMIC DNA]</scope>
    <source>
        <strain evidence="4 5">JCM 15951</strain>
    </source>
</reference>
<comment type="caution">
    <text evidence="4">The sequence shown here is derived from an EMBL/GenBank/DDBJ whole genome shotgun (WGS) entry which is preliminary data.</text>
</comment>
<dbReference type="EMBL" id="AZDB01000001">
    <property type="protein sequence ID" value="KRK44582.1"/>
    <property type="molecule type" value="Genomic_DNA"/>
</dbReference>
<evidence type="ECO:0000313" key="5">
    <source>
        <dbReference type="Proteomes" id="UP000050964"/>
    </source>
</evidence>
<evidence type="ECO:0000256" key="1">
    <source>
        <dbReference type="ARBA" id="ARBA00009067"/>
    </source>
</evidence>
<feature type="transmembrane region" description="Helical" evidence="2">
    <location>
        <begin position="12"/>
        <end position="37"/>
    </location>
</feature>
<accession>A0A837RKU1</accession>
<feature type="transmembrane region" description="Helical" evidence="2">
    <location>
        <begin position="90"/>
        <end position="110"/>
    </location>
</feature>